<dbReference type="InterPro" id="IPR003439">
    <property type="entry name" value="ABC_transporter-like_ATP-bd"/>
</dbReference>
<dbReference type="SUPFAM" id="SSF52540">
    <property type="entry name" value="P-loop containing nucleoside triphosphate hydrolases"/>
    <property type="match status" value="1"/>
</dbReference>
<dbReference type="OrthoDB" id="6500128at2759"/>
<dbReference type="Pfam" id="PF00005">
    <property type="entry name" value="ABC_tran"/>
    <property type="match status" value="1"/>
</dbReference>
<accession>A0A7R9LZX1</accession>
<gene>
    <name evidence="6" type="ORF">OSB1V03_LOCUS23140</name>
</gene>
<name>A0A7R9LZX1_9ACAR</name>
<dbReference type="EMBL" id="CAJPIZ010055038">
    <property type="protein sequence ID" value="CAG2123195.1"/>
    <property type="molecule type" value="Genomic_DNA"/>
</dbReference>
<comment type="subcellular location">
    <subcellularLocation>
        <location evidence="1">Membrane</location>
        <topology evidence="1">Multi-pass membrane protein</topology>
    </subcellularLocation>
</comment>
<dbReference type="EMBL" id="OC909613">
    <property type="protein sequence ID" value="CAD7651008.1"/>
    <property type="molecule type" value="Genomic_DNA"/>
</dbReference>
<dbReference type="Proteomes" id="UP000759131">
    <property type="component" value="Unassembled WGS sequence"/>
</dbReference>
<evidence type="ECO:0000313" key="6">
    <source>
        <dbReference type="EMBL" id="CAD7651008.1"/>
    </source>
</evidence>
<dbReference type="GO" id="GO:0005524">
    <property type="term" value="F:ATP binding"/>
    <property type="evidence" value="ECO:0007669"/>
    <property type="project" value="UniProtKB-KW"/>
</dbReference>
<dbReference type="InterPro" id="IPR027417">
    <property type="entry name" value="P-loop_NTPase"/>
</dbReference>
<dbReference type="InterPro" id="IPR050173">
    <property type="entry name" value="ABC_transporter_C-like"/>
</dbReference>
<feature type="non-terminal residue" evidence="6">
    <location>
        <position position="1"/>
    </location>
</feature>
<keyword evidence="4" id="KW-0067">ATP-binding</keyword>
<dbReference type="AlphaFoldDB" id="A0A7R9LZX1"/>
<dbReference type="PANTHER" id="PTHR24223:SF456">
    <property type="entry name" value="MULTIDRUG RESISTANCE-ASSOCIATED PROTEIN LETHAL(2)03659"/>
    <property type="match status" value="1"/>
</dbReference>
<dbReference type="Gene3D" id="3.40.50.300">
    <property type="entry name" value="P-loop containing nucleotide triphosphate hydrolases"/>
    <property type="match status" value="1"/>
</dbReference>
<sequence>GSVGVNGSVAYVSQKSFCFNGTIRDNILFGRPFDHKLYHKILFMCALEEDLKNLSAGDMTVVGDRGSTLSGGQRARINLARALYLNADIYLLDDPLSAVDASVAKHIFENCVLDFLRDKCVLLVTNQMQFLKRSTKILYLMSG</sequence>
<evidence type="ECO:0000256" key="2">
    <source>
        <dbReference type="ARBA" id="ARBA00009726"/>
    </source>
</evidence>
<protein>
    <recommendedName>
        <fullName evidence="5">ABC transporter domain-containing protein</fullName>
    </recommendedName>
</protein>
<dbReference type="PANTHER" id="PTHR24223">
    <property type="entry name" value="ATP-BINDING CASSETTE SUB-FAMILY C"/>
    <property type="match status" value="1"/>
</dbReference>
<comment type="similarity">
    <text evidence="2">Belongs to the ABC transporter superfamily. ABCC family. Conjugate transporter (TC 3.A.1.208) subfamily.</text>
</comment>
<feature type="non-terminal residue" evidence="6">
    <location>
        <position position="143"/>
    </location>
</feature>
<keyword evidence="7" id="KW-1185">Reference proteome</keyword>
<organism evidence="6">
    <name type="scientific">Medioppia subpectinata</name>
    <dbReference type="NCBI Taxonomy" id="1979941"/>
    <lineage>
        <taxon>Eukaryota</taxon>
        <taxon>Metazoa</taxon>
        <taxon>Ecdysozoa</taxon>
        <taxon>Arthropoda</taxon>
        <taxon>Chelicerata</taxon>
        <taxon>Arachnida</taxon>
        <taxon>Acari</taxon>
        <taxon>Acariformes</taxon>
        <taxon>Sarcoptiformes</taxon>
        <taxon>Oribatida</taxon>
        <taxon>Brachypylina</taxon>
        <taxon>Oppioidea</taxon>
        <taxon>Oppiidae</taxon>
        <taxon>Medioppia</taxon>
    </lineage>
</organism>
<dbReference type="GO" id="GO:0042626">
    <property type="term" value="F:ATPase-coupled transmembrane transporter activity"/>
    <property type="evidence" value="ECO:0007669"/>
    <property type="project" value="TreeGrafter"/>
</dbReference>
<evidence type="ECO:0000313" key="7">
    <source>
        <dbReference type="Proteomes" id="UP000759131"/>
    </source>
</evidence>
<evidence type="ECO:0000256" key="3">
    <source>
        <dbReference type="ARBA" id="ARBA00022741"/>
    </source>
</evidence>
<evidence type="ECO:0000256" key="4">
    <source>
        <dbReference type="ARBA" id="ARBA00022840"/>
    </source>
</evidence>
<evidence type="ECO:0000259" key="5">
    <source>
        <dbReference type="Pfam" id="PF00005"/>
    </source>
</evidence>
<dbReference type="GO" id="GO:0016887">
    <property type="term" value="F:ATP hydrolysis activity"/>
    <property type="evidence" value="ECO:0007669"/>
    <property type="project" value="InterPro"/>
</dbReference>
<dbReference type="GO" id="GO:0016020">
    <property type="term" value="C:membrane"/>
    <property type="evidence" value="ECO:0007669"/>
    <property type="project" value="UniProtKB-SubCell"/>
</dbReference>
<reference evidence="6" key="1">
    <citation type="submission" date="2020-11" db="EMBL/GenBank/DDBJ databases">
        <authorList>
            <person name="Tran Van P."/>
        </authorList>
    </citation>
    <scope>NUCLEOTIDE SEQUENCE</scope>
</reference>
<keyword evidence="3" id="KW-0547">Nucleotide-binding</keyword>
<feature type="domain" description="ABC transporter" evidence="5">
    <location>
        <begin position="6"/>
        <end position="96"/>
    </location>
</feature>
<evidence type="ECO:0000256" key="1">
    <source>
        <dbReference type="ARBA" id="ARBA00004141"/>
    </source>
</evidence>
<proteinExistence type="inferred from homology"/>